<proteinExistence type="inferred from homology"/>
<dbReference type="EMBL" id="AVOT02003736">
    <property type="protein sequence ID" value="MBW0474430.1"/>
    <property type="molecule type" value="Genomic_DNA"/>
</dbReference>
<keyword evidence="6" id="KW-1185">Reference proteome</keyword>
<dbReference type="Pfam" id="PF00135">
    <property type="entry name" value="COesterase"/>
    <property type="match status" value="1"/>
</dbReference>
<dbReference type="InterPro" id="IPR002018">
    <property type="entry name" value="CarbesteraseB"/>
</dbReference>
<name>A0A9Q3GPM6_9BASI</name>
<dbReference type="GO" id="GO:0016787">
    <property type="term" value="F:hydrolase activity"/>
    <property type="evidence" value="ECO:0007669"/>
    <property type="project" value="UniProtKB-KW"/>
</dbReference>
<dbReference type="PROSITE" id="PS00941">
    <property type="entry name" value="CARBOXYLESTERASE_B_2"/>
    <property type="match status" value="1"/>
</dbReference>
<dbReference type="OrthoDB" id="408631at2759"/>
<dbReference type="PROSITE" id="PS00122">
    <property type="entry name" value="CARBOXYLESTERASE_B_1"/>
    <property type="match status" value="1"/>
</dbReference>
<dbReference type="Proteomes" id="UP000765509">
    <property type="component" value="Unassembled WGS sequence"/>
</dbReference>
<dbReference type="PANTHER" id="PTHR11559">
    <property type="entry name" value="CARBOXYLESTERASE"/>
    <property type="match status" value="1"/>
</dbReference>
<dbReference type="InterPro" id="IPR019826">
    <property type="entry name" value="Carboxylesterase_B_AS"/>
</dbReference>
<keyword evidence="2 3" id="KW-0378">Hydrolase</keyword>
<evidence type="ECO:0000313" key="5">
    <source>
        <dbReference type="EMBL" id="MBW0474430.1"/>
    </source>
</evidence>
<protein>
    <recommendedName>
        <fullName evidence="3">Carboxylic ester hydrolase</fullName>
        <ecNumber evidence="3">3.1.1.-</ecNumber>
    </recommendedName>
</protein>
<accession>A0A9Q3GPM6</accession>
<feature type="chain" id="PRO_5040531591" description="Carboxylic ester hydrolase" evidence="3">
    <location>
        <begin position="26"/>
        <end position="613"/>
    </location>
</feature>
<gene>
    <name evidence="5" type="ORF">O181_014145</name>
</gene>
<feature type="signal peptide" evidence="3">
    <location>
        <begin position="1"/>
        <end position="25"/>
    </location>
</feature>
<evidence type="ECO:0000259" key="4">
    <source>
        <dbReference type="Pfam" id="PF00135"/>
    </source>
</evidence>
<evidence type="ECO:0000256" key="1">
    <source>
        <dbReference type="ARBA" id="ARBA00005964"/>
    </source>
</evidence>
<feature type="domain" description="Carboxylesterase type B" evidence="4">
    <location>
        <begin position="63"/>
        <end position="586"/>
    </location>
</feature>
<dbReference type="Gene3D" id="3.40.50.1820">
    <property type="entry name" value="alpha/beta hydrolase"/>
    <property type="match status" value="1"/>
</dbReference>
<organism evidence="5 6">
    <name type="scientific">Austropuccinia psidii MF-1</name>
    <dbReference type="NCBI Taxonomy" id="1389203"/>
    <lineage>
        <taxon>Eukaryota</taxon>
        <taxon>Fungi</taxon>
        <taxon>Dikarya</taxon>
        <taxon>Basidiomycota</taxon>
        <taxon>Pucciniomycotina</taxon>
        <taxon>Pucciniomycetes</taxon>
        <taxon>Pucciniales</taxon>
        <taxon>Sphaerophragmiaceae</taxon>
        <taxon>Austropuccinia</taxon>
    </lineage>
</organism>
<sequence>MTLAKIRRLLQSLFIFITLSPLASFSGLTLQHHYSSPVETFPTHFPHRVVRQERETAHQKLLSIPTTSGTYHGFTSFTFNAHQSVDKWLGIRYAKPPLGRLRFRAPVLYDRSENDKKIQPAYKFGSACPQSGASQLSVPISEDCLTLNIYRPSNLTHYGIPVLVWIHGGGLQTGTSANFDGSVIVGASMEIRKPIIFVSINYRLNSFGFLNTDDLPLEDLQVGLKDQITSLKWLKLNIKAFGGNPKQITIWGQSAGAFSVSLLSVYLSNFPANERLFRAAIMDSGSPMSHTVPAVSVYDREGMPYDLLLNLTGCKVDYESGLALDKKSRLHCLRNLTFQALLDATEAVNETPPFPRQLSVWGPSYKEGSLIDQRPSVKLADGRFLRVPMLMGSNQDEGTLTAVGAAMVYNSSVESSDEYFFSFMSNTSILDVSEIDPEVFQRVAELYPDDPSLGSPFGSGNDTFGQQPIFKRLAAWYGDQHYQSPRRLWAERASQFQPVYVYYFDGPPKSTDPSYAGVPHTSELPLIFGGDFYADLPDQERSQIKRLASEIRHRYISFAHDLQPGTDWPQYTVSKKEVLRFNKEIKSELIVDDWREEQLEFLNSKQAIDTYLT</sequence>
<evidence type="ECO:0000256" key="3">
    <source>
        <dbReference type="RuleBase" id="RU361235"/>
    </source>
</evidence>
<dbReference type="InterPro" id="IPR029058">
    <property type="entry name" value="AB_hydrolase_fold"/>
</dbReference>
<dbReference type="AlphaFoldDB" id="A0A9Q3GPM6"/>
<evidence type="ECO:0000256" key="2">
    <source>
        <dbReference type="ARBA" id="ARBA00022801"/>
    </source>
</evidence>
<dbReference type="EC" id="3.1.1.-" evidence="3"/>
<dbReference type="InterPro" id="IPR050309">
    <property type="entry name" value="Type-B_Carboxylest/Lipase"/>
</dbReference>
<comment type="caution">
    <text evidence="5">The sequence shown here is derived from an EMBL/GenBank/DDBJ whole genome shotgun (WGS) entry which is preliminary data.</text>
</comment>
<dbReference type="SUPFAM" id="SSF53474">
    <property type="entry name" value="alpha/beta-Hydrolases"/>
    <property type="match status" value="1"/>
</dbReference>
<evidence type="ECO:0000313" key="6">
    <source>
        <dbReference type="Proteomes" id="UP000765509"/>
    </source>
</evidence>
<keyword evidence="3" id="KW-0732">Signal</keyword>
<reference evidence="5" key="1">
    <citation type="submission" date="2021-03" db="EMBL/GenBank/DDBJ databases">
        <title>Draft genome sequence of rust myrtle Austropuccinia psidii MF-1, a brazilian biotype.</title>
        <authorList>
            <person name="Quecine M.C."/>
            <person name="Pachon D.M.R."/>
            <person name="Bonatelli M.L."/>
            <person name="Correr F.H."/>
            <person name="Franceschini L.M."/>
            <person name="Leite T.F."/>
            <person name="Margarido G.R.A."/>
            <person name="Almeida C.A."/>
            <person name="Ferrarezi J.A."/>
            <person name="Labate C.A."/>
        </authorList>
    </citation>
    <scope>NUCLEOTIDE SEQUENCE</scope>
    <source>
        <strain evidence="5">MF-1</strain>
    </source>
</reference>
<dbReference type="InterPro" id="IPR019819">
    <property type="entry name" value="Carboxylesterase_B_CS"/>
</dbReference>
<comment type="similarity">
    <text evidence="1 3">Belongs to the type-B carboxylesterase/lipase family.</text>
</comment>